<dbReference type="KEGG" id="pgin:FRZ67_08825"/>
<keyword evidence="1" id="KW-0472">Membrane</keyword>
<keyword evidence="1" id="KW-1133">Transmembrane helix</keyword>
<organism evidence="2 3">
    <name type="scientific">Panacibacter ginsenosidivorans</name>
    <dbReference type="NCBI Taxonomy" id="1813871"/>
    <lineage>
        <taxon>Bacteria</taxon>
        <taxon>Pseudomonadati</taxon>
        <taxon>Bacteroidota</taxon>
        <taxon>Chitinophagia</taxon>
        <taxon>Chitinophagales</taxon>
        <taxon>Chitinophagaceae</taxon>
        <taxon>Panacibacter</taxon>
    </lineage>
</organism>
<dbReference type="AlphaFoldDB" id="A0A5B8V7J1"/>
<feature type="transmembrane region" description="Helical" evidence="1">
    <location>
        <begin position="12"/>
        <end position="44"/>
    </location>
</feature>
<protein>
    <submittedName>
        <fullName evidence="2">Uncharacterized protein</fullName>
    </submittedName>
</protein>
<evidence type="ECO:0000313" key="3">
    <source>
        <dbReference type="Proteomes" id="UP000321533"/>
    </source>
</evidence>
<dbReference type="EMBL" id="CP042435">
    <property type="protein sequence ID" value="QEC67394.1"/>
    <property type="molecule type" value="Genomic_DNA"/>
</dbReference>
<keyword evidence="3" id="KW-1185">Reference proteome</keyword>
<accession>A0A5B8V7J1</accession>
<keyword evidence="1" id="KW-0812">Transmembrane</keyword>
<gene>
    <name evidence="2" type="ORF">FRZ67_08825</name>
</gene>
<name>A0A5B8V7J1_9BACT</name>
<sequence>MIRSIFKPILIGILAGAALFFFGFFVLRVLLFFFIISAIIRFFVWRRWRRGYSRFSAYQHMRPTNMYNDTVIHLRRKNESDPNIISID</sequence>
<evidence type="ECO:0000256" key="1">
    <source>
        <dbReference type="SAM" id="Phobius"/>
    </source>
</evidence>
<reference evidence="2 3" key="1">
    <citation type="journal article" date="2016" name="Int. J. Syst. Evol. Microbiol.">
        <title>Panacibacter ginsenosidivorans gen. nov., sp. nov., with ginsenoside converting activity isolated from soil of a ginseng field.</title>
        <authorList>
            <person name="Siddiqi M.Z."/>
            <person name="Muhammad Shafi S."/>
            <person name="Choi K.D."/>
            <person name="Im W.T."/>
        </authorList>
    </citation>
    <scope>NUCLEOTIDE SEQUENCE [LARGE SCALE GENOMIC DNA]</scope>
    <source>
        <strain evidence="2 3">Gsoil1550</strain>
    </source>
</reference>
<evidence type="ECO:0000313" key="2">
    <source>
        <dbReference type="EMBL" id="QEC67394.1"/>
    </source>
</evidence>
<proteinExistence type="predicted"/>
<dbReference type="RefSeq" id="WP_147189201.1">
    <property type="nucleotide sequence ID" value="NZ_CP042435.1"/>
</dbReference>
<dbReference type="Proteomes" id="UP000321533">
    <property type="component" value="Chromosome"/>
</dbReference>